<keyword evidence="2" id="KW-0472">Membrane</keyword>
<organism evidence="3 4">
    <name type="scientific">Dimorphilus gyrociliatus</name>
    <dbReference type="NCBI Taxonomy" id="2664684"/>
    <lineage>
        <taxon>Eukaryota</taxon>
        <taxon>Metazoa</taxon>
        <taxon>Spiralia</taxon>
        <taxon>Lophotrochozoa</taxon>
        <taxon>Annelida</taxon>
        <taxon>Polychaeta</taxon>
        <taxon>Polychaeta incertae sedis</taxon>
        <taxon>Dinophilidae</taxon>
        <taxon>Dimorphilus</taxon>
    </lineage>
</organism>
<protein>
    <submittedName>
        <fullName evidence="3">DgyrCDS3687</fullName>
    </submittedName>
</protein>
<evidence type="ECO:0000313" key="3">
    <source>
        <dbReference type="EMBL" id="CAD5114601.1"/>
    </source>
</evidence>
<gene>
    <name evidence="3" type="ORF">DGYR_LOCUS3429</name>
</gene>
<keyword evidence="2" id="KW-0812">Transmembrane</keyword>
<feature type="region of interest" description="Disordered" evidence="1">
    <location>
        <begin position="150"/>
        <end position="178"/>
    </location>
</feature>
<accession>A0A7I8VF67</accession>
<comment type="caution">
    <text evidence="3">The sequence shown here is derived from an EMBL/GenBank/DDBJ whole genome shotgun (WGS) entry which is preliminary data.</text>
</comment>
<feature type="transmembrane region" description="Helical" evidence="2">
    <location>
        <begin position="7"/>
        <end position="31"/>
    </location>
</feature>
<proteinExistence type="predicted"/>
<dbReference type="AlphaFoldDB" id="A0A7I8VF67"/>
<evidence type="ECO:0000256" key="2">
    <source>
        <dbReference type="SAM" id="Phobius"/>
    </source>
</evidence>
<reference evidence="3 4" key="1">
    <citation type="submission" date="2020-08" db="EMBL/GenBank/DDBJ databases">
        <authorList>
            <person name="Hejnol A."/>
        </authorList>
    </citation>
    <scope>NUCLEOTIDE SEQUENCE [LARGE SCALE GENOMIC DNA]</scope>
</reference>
<keyword evidence="4" id="KW-1185">Reference proteome</keyword>
<dbReference type="EMBL" id="CAJFCJ010000005">
    <property type="protein sequence ID" value="CAD5114601.1"/>
    <property type="molecule type" value="Genomic_DNA"/>
</dbReference>
<name>A0A7I8VF67_9ANNE</name>
<evidence type="ECO:0000313" key="4">
    <source>
        <dbReference type="Proteomes" id="UP000549394"/>
    </source>
</evidence>
<keyword evidence="2" id="KW-1133">Transmembrane helix</keyword>
<dbReference type="Proteomes" id="UP000549394">
    <property type="component" value="Unassembled WGS sequence"/>
</dbReference>
<feature type="transmembrane region" description="Helical" evidence="2">
    <location>
        <begin position="116"/>
        <end position="136"/>
    </location>
</feature>
<sequence length="241" mass="27279">MESFDEIIGFVFFLSVIVLSVTSGPISHILLSREDFSNILKYQYNIDNSSSKRVDINESIAKTLQSKDVCVITPYQGGSIYICALSLYYARIRDYSIDGWKLCTGKNLGIKKYMDYLPYIAGISPIFYAYNLYFMIKTVKQNKTDLVCSSGTSPHQLSTNNETSPSTEDIDDNQTNQGVSSTICYQNQSIPPPEYSNIEFNRMDESYEYPPPYDSIPPSYESCVFSLKKENTSNDNSNKPV</sequence>
<evidence type="ECO:0000256" key="1">
    <source>
        <dbReference type="SAM" id="MobiDB-lite"/>
    </source>
</evidence>